<keyword evidence="3" id="KW-1185">Reference proteome</keyword>
<organism evidence="2 3">
    <name type="scientific">Desmophyllum pertusum</name>
    <dbReference type="NCBI Taxonomy" id="174260"/>
    <lineage>
        <taxon>Eukaryota</taxon>
        <taxon>Metazoa</taxon>
        <taxon>Cnidaria</taxon>
        <taxon>Anthozoa</taxon>
        <taxon>Hexacorallia</taxon>
        <taxon>Scleractinia</taxon>
        <taxon>Caryophylliina</taxon>
        <taxon>Caryophylliidae</taxon>
        <taxon>Desmophyllum</taxon>
    </lineage>
</organism>
<evidence type="ECO:0000313" key="2">
    <source>
        <dbReference type="EMBL" id="KAJ7381714.1"/>
    </source>
</evidence>
<reference evidence="2" key="1">
    <citation type="submission" date="2023-01" db="EMBL/GenBank/DDBJ databases">
        <title>Genome assembly of the deep-sea coral Lophelia pertusa.</title>
        <authorList>
            <person name="Herrera S."/>
            <person name="Cordes E."/>
        </authorList>
    </citation>
    <scope>NUCLEOTIDE SEQUENCE</scope>
    <source>
        <strain evidence="2">USNM1676648</strain>
        <tissue evidence="2">Polyp</tissue>
    </source>
</reference>
<comment type="caution">
    <text evidence="2">The sequence shown here is derived from an EMBL/GenBank/DDBJ whole genome shotgun (WGS) entry which is preliminary data.</text>
</comment>
<evidence type="ECO:0000313" key="3">
    <source>
        <dbReference type="Proteomes" id="UP001163046"/>
    </source>
</evidence>
<proteinExistence type="predicted"/>
<evidence type="ECO:0000256" key="1">
    <source>
        <dbReference type="SAM" id="MobiDB-lite"/>
    </source>
</evidence>
<protein>
    <submittedName>
        <fullName evidence="2">Uncharacterized protein</fullName>
    </submittedName>
</protein>
<gene>
    <name evidence="2" type="ORF">OS493_039446</name>
</gene>
<feature type="region of interest" description="Disordered" evidence="1">
    <location>
        <begin position="1"/>
        <end position="24"/>
    </location>
</feature>
<feature type="non-terminal residue" evidence="2">
    <location>
        <position position="1"/>
    </location>
</feature>
<name>A0A9W9ZKI7_9CNID</name>
<dbReference type="OrthoDB" id="5984265at2759"/>
<dbReference type="EMBL" id="MU826067">
    <property type="protein sequence ID" value="KAJ7381714.1"/>
    <property type="molecule type" value="Genomic_DNA"/>
</dbReference>
<feature type="non-terminal residue" evidence="2">
    <location>
        <position position="83"/>
    </location>
</feature>
<accession>A0A9W9ZKI7</accession>
<sequence length="83" mass="9514">IAVEMDDFRPNQFPARTQNSEVSPQRQYMTLNEATRSQDETDVTLHNTSQSAAQISQYAPLHPSTRSWEVTREHVTIEKIIGK</sequence>
<feature type="compositionally biased region" description="Polar residues" evidence="1">
    <location>
        <begin position="14"/>
        <end position="24"/>
    </location>
</feature>
<dbReference type="Proteomes" id="UP001163046">
    <property type="component" value="Unassembled WGS sequence"/>
</dbReference>
<dbReference type="AlphaFoldDB" id="A0A9W9ZKI7"/>